<dbReference type="PANTHER" id="PTHR11257:SF12">
    <property type="entry name" value="EJACULATORY BULB-SPECIFIC PROTEIN 3-RELATED"/>
    <property type="match status" value="1"/>
</dbReference>
<dbReference type="AlphaFoldDB" id="A0A0S3J3A4"/>
<organism evidence="1">
    <name type="scientific">Colaphellus bowringi</name>
    <dbReference type="NCBI Taxonomy" id="561076"/>
    <lineage>
        <taxon>Eukaryota</taxon>
        <taxon>Metazoa</taxon>
        <taxon>Ecdysozoa</taxon>
        <taxon>Arthropoda</taxon>
        <taxon>Hexapoda</taxon>
        <taxon>Insecta</taxon>
        <taxon>Pterygota</taxon>
        <taxon>Neoptera</taxon>
        <taxon>Endopterygota</taxon>
        <taxon>Coleoptera</taxon>
        <taxon>Polyphaga</taxon>
        <taxon>Cucujiformia</taxon>
        <taxon>Chrysomeloidea</taxon>
        <taxon>Chrysomelidae</taxon>
        <taxon>Chrysomelinae</taxon>
        <taxon>Chrysomelini</taxon>
        <taxon>Colaphellus</taxon>
    </lineage>
</organism>
<sequence length="148" mass="16954">MEVSYHLIVCIVVFSYVSEDRFVSTTSLNRVERAVEKYSNKYDKFDVAGVLASARLVKRYGDCLMDRGPCPPEGRFLKDIVPDAIATECSKCNNIQKKQAGLILQHLLLHYRPLFLELCDKYDPTGKARKQYGIDTNEADEYEDYDEA</sequence>
<dbReference type="PANTHER" id="PTHR11257">
    <property type="entry name" value="CHEMOSENSORY PROTEIN-RELATED"/>
    <property type="match status" value="1"/>
</dbReference>
<accession>A0A0S3J3A4</accession>
<name>A0A0S3J3A4_9CUCU</name>
<dbReference type="SUPFAM" id="SSF100910">
    <property type="entry name" value="Chemosensory protein Csp2"/>
    <property type="match status" value="1"/>
</dbReference>
<dbReference type="EMBL" id="KT381517">
    <property type="protein sequence ID" value="ALR72523.1"/>
    <property type="molecule type" value="mRNA"/>
</dbReference>
<dbReference type="Pfam" id="PF03392">
    <property type="entry name" value="OS-D"/>
    <property type="match status" value="1"/>
</dbReference>
<dbReference type="InterPro" id="IPR036682">
    <property type="entry name" value="OS_D_A10/PebIII_sf"/>
</dbReference>
<protein>
    <submittedName>
        <fullName evidence="1">Chemosensory protein 9</fullName>
    </submittedName>
</protein>
<reference evidence="1" key="1">
    <citation type="journal article" date="2015" name="BMC Genomics">
        <title>Candidate chemosensory genes identified in Colaphellus bowringi by antennal transcriptome analysis.</title>
        <authorList>
            <person name="Li X.M."/>
            <person name="Zhu X.Y."/>
            <person name="Wang Z.Q."/>
            <person name="Wang Y."/>
            <person name="He P."/>
            <person name="Chen G."/>
            <person name="Sun L."/>
            <person name="Deng D.G."/>
            <person name="Zhang Y.N."/>
        </authorList>
    </citation>
    <scope>NUCLEOTIDE SEQUENCE</scope>
</reference>
<dbReference type="InterPro" id="IPR005055">
    <property type="entry name" value="A10/PebIII"/>
</dbReference>
<evidence type="ECO:0000313" key="1">
    <source>
        <dbReference type="EMBL" id="ALR72523.1"/>
    </source>
</evidence>
<dbReference type="Gene3D" id="1.10.2080.10">
    <property type="entry name" value="Insect odorant-binding protein A10/Ejaculatory bulb-specific protein 3"/>
    <property type="match status" value="1"/>
</dbReference>
<proteinExistence type="evidence at transcript level"/>
<reference evidence="1" key="2">
    <citation type="submission" date="2015-08" db="EMBL/GenBank/DDBJ databases">
        <authorList>
            <person name="Babu N.S."/>
            <person name="Beckwith C.J."/>
            <person name="Beseler K.G."/>
            <person name="Brison A."/>
            <person name="Carone J.V."/>
            <person name="Caskin T.P."/>
            <person name="Diamond M."/>
            <person name="Durham M.E."/>
            <person name="Foxe J.M."/>
            <person name="Go M."/>
            <person name="Henderson B.A."/>
            <person name="Jones I.B."/>
            <person name="McGettigan J.A."/>
            <person name="Micheletti S.J."/>
            <person name="Nasrallah M.E."/>
            <person name="Ortiz D."/>
            <person name="Piller C.R."/>
            <person name="Privatt S.R."/>
            <person name="Schneider S.L."/>
            <person name="Sharp S."/>
            <person name="Smith T.C."/>
            <person name="Stanton J.D."/>
            <person name="Ullery H.E."/>
            <person name="Wilson R.J."/>
            <person name="Serrano M.G."/>
            <person name="Buck G."/>
            <person name="Lee V."/>
            <person name="Wang Y."/>
            <person name="Carvalho R."/>
            <person name="Voegtly L."/>
            <person name="Shi R."/>
            <person name="Duckworth R."/>
            <person name="Johnson A."/>
            <person name="Loviza R."/>
            <person name="Walstead R."/>
            <person name="Shah Z."/>
            <person name="Kiflezghi M."/>
            <person name="Wade K."/>
            <person name="Ball S.L."/>
            <person name="Bradley K.W."/>
            <person name="Asai D.J."/>
            <person name="Bowman C.A."/>
            <person name="Russell D.A."/>
            <person name="Pope W.H."/>
            <person name="Jacobs-Sera D."/>
            <person name="Hendrix R.W."/>
            <person name="Hatfull G.F."/>
        </authorList>
    </citation>
    <scope>NUCLEOTIDE SEQUENCE</scope>
</reference>